<dbReference type="eggNOG" id="COG0607">
    <property type="taxonomic scope" value="Bacteria"/>
</dbReference>
<feature type="chain" id="PRO_5004105869" description="Rhodanese domain-containing protein" evidence="1">
    <location>
        <begin position="22"/>
        <end position="197"/>
    </location>
</feature>
<dbReference type="PROSITE" id="PS50206">
    <property type="entry name" value="RHODANESE_3"/>
    <property type="match status" value="1"/>
</dbReference>
<evidence type="ECO:0000313" key="4">
    <source>
        <dbReference type="Proteomes" id="UP000005952"/>
    </source>
</evidence>
<evidence type="ECO:0000259" key="2">
    <source>
        <dbReference type="PROSITE" id="PS50206"/>
    </source>
</evidence>
<keyword evidence="4" id="KW-1185">Reference proteome</keyword>
<sequence>MWKLVALLLAWSVAGVSMSLADEAVFDPVTGYRIARYRSPTPEGVPGGKRIMAADVPELIAARQAVLVDVMPSEGGRPNSETGQWHLLKPHLNIAGSTWLADVGQGVLTPDQFKYFADNLARLTHGDRSRAIIFYCKADCWMSWNAVRRAAALGYQNVYWLSEGIDGWSDWGGDLVDAKPEPVLPVHQDSSDMNAKQ</sequence>
<dbReference type="KEGG" id="hdt:HYPDE_35013"/>
<dbReference type="RefSeq" id="WP_015598693.1">
    <property type="nucleotide sequence ID" value="NC_021172.1"/>
</dbReference>
<dbReference type="EMBL" id="CP005587">
    <property type="protein sequence ID" value="AGK58674.1"/>
    <property type="molecule type" value="Genomic_DNA"/>
</dbReference>
<name>N0B573_9HYPH</name>
<organism evidence="3 4">
    <name type="scientific">Hyphomicrobium denitrificans 1NES1</name>
    <dbReference type="NCBI Taxonomy" id="670307"/>
    <lineage>
        <taxon>Bacteria</taxon>
        <taxon>Pseudomonadati</taxon>
        <taxon>Pseudomonadota</taxon>
        <taxon>Alphaproteobacteria</taxon>
        <taxon>Hyphomicrobiales</taxon>
        <taxon>Hyphomicrobiaceae</taxon>
        <taxon>Hyphomicrobium</taxon>
    </lineage>
</organism>
<evidence type="ECO:0000256" key="1">
    <source>
        <dbReference type="SAM" id="SignalP"/>
    </source>
</evidence>
<dbReference type="Pfam" id="PF00581">
    <property type="entry name" value="Rhodanese"/>
    <property type="match status" value="1"/>
</dbReference>
<dbReference type="InterPro" id="IPR036873">
    <property type="entry name" value="Rhodanese-like_dom_sf"/>
</dbReference>
<dbReference type="CDD" id="cd00158">
    <property type="entry name" value="RHOD"/>
    <property type="match status" value="1"/>
</dbReference>
<protein>
    <recommendedName>
        <fullName evidence="2">Rhodanese domain-containing protein</fullName>
    </recommendedName>
</protein>
<feature type="domain" description="Rhodanese" evidence="2">
    <location>
        <begin position="61"/>
        <end position="177"/>
    </location>
</feature>
<dbReference type="NCBIfam" id="TIGR03865">
    <property type="entry name" value="PQQ_CXXCW"/>
    <property type="match status" value="1"/>
</dbReference>
<dbReference type="SUPFAM" id="SSF52821">
    <property type="entry name" value="Rhodanese/Cell cycle control phosphatase"/>
    <property type="match status" value="1"/>
</dbReference>
<evidence type="ECO:0000313" key="3">
    <source>
        <dbReference type="EMBL" id="AGK58674.1"/>
    </source>
</evidence>
<gene>
    <name evidence="3" type="ORF">HYPDE_35013</name>
</gene>
<accession>N0B573</accession>
<dbReference type="STRING" id="670307.HYPDE_35013"/>
<dbReference type="Proteomes" id="UP000005952">
    <property type="component" value="Chromosome"/>
</dbReference>
<dbReference type="Gene3D" id="3.40.250.10">
    <property type="entry name" value="Rhodanese-like domain"/>
    <property type="match status" value="1"/>
</dbReference>
<keyword evidence="1" id="KW-0732">Signal</keyword>
<dbReference type="HOGENOM" id="CLU_094703_0_0_5"/>
<dbReference type="InterPro" id="IPR022376">
    <property type="entry name" value="PQQ_CXXCW"/>
</dbReference>
<feature type="signal peptide" evidence="1">
    <location>
        <begin position="1"/>
        <end position="21"/>
    </location>
</feature>
<dbReference type="InterPro" id="IPR001763">
    <property type="entry name" value="Rhodanese-like_dom"/>
</dbReference>
<dbReference type="AlphaFoldDB" id="N0B573"/>
<reference evidence="3 4" key="1">
    <citation type="journal article" date="2013" name="Genome Announc.">
        <title>Genome sequences for three denitrifying bacterial strains isolated from a uranium- and nitrate-contaminated subsurface environment.</title>
        <authorList>
            <person name="Venkatramanan R."/>
            <person name="Prakash O."/>
            <person name="Woyke T."/>
            <person name="Chain P."/>
            <person name="Goodwin L.A."/>
            <person name="Watson D."/>
            <person name="Brooks S."/>
            <person name="Kostka J.E."/>
            <person name="Green S.J."/>
        </authorList>
    </citation>
    <scope>NUCLEOTIDE SEQUENCE [LARGE SCALE GENOMIC DNA]</scope>
    <source>
        <strain evidence="3 4">1NES1</strain>
    </source>
</reference>
<proteinExistence type="predicted"/>